<feature type="domain" description="Fibronectin type-III" evidence="4">
    <location>
        <begin position="375"/>
        <end position="468"/>
    </location>
</feature>
<sequence>MHLNRGRLSCAWALSLCLPFSAWAGSASFTYTGTMQTFTVPAGVTNLTISAKGAQGGSVSTACVASGGLGAHMVGDFGVAPGEALSILVGQQGQSNGQDGGGGGGSFVVRQSSTAPLVIAGGGGGATNNILGCGSNLNGMDASITNSGTASADGVVAGGAGGGGGGANRGTGGGGGGFLTNGVAGDTNPGGNGKSFLNGGAGGTPSGGSSDGGGYGGGGAGWYTGGNGGGGGGYSGGGTNGNMPFSGGGGGGSLNAGDNQINTAGVQAGNGEVSITWTDEPGAPTGVTATSGNAQLSLAFSPPTHIGSSEITAYTATCTPAAGGAAVIASGMSSPIVVTSLTNGTAYNCTVTASNAVGSGPASSPVAPGTPLANVPGAPTGVTATAGNAQISLAFTAPADTGGSPITSYSASCTPSGGGTALTAQGSASPVVVAGLTNGTAYDCAVTASNVAGAGAASTSVAATPRAPVPALAPTAVPSLSEWGLMLMGLVAAGLGMRRLRHQQS</sequence>
<feature type="region of interest" description="Disordered" evidence="2">
    <location>
        <begin position="180"/>
        <end position="209"/>
    </location>
</feature>
<dbReference type="InterPro" id="IPR013783">
    <property type="entry name" value="Ig-like_fold"/>
</dbReference>
<keyword evidence="6" id="KW-1185">Reference proteome</keyword>
<accession>A0ABV2Q230</accession>
<reference evidence="5 6" key="1">
    <citation type="submission" date="2024-06" db="EMBL/GenBank/DDBJ databases">
        <title>Sorghum-associated microbial communities from plants grown in Nebraska, USA.</title>
        <authorList>
            <person name="Schachtman D."/>
        </authorList>
    </citation>
    <scope>NUCLEOTIDE SEQUENCE [LARGE SCALE GENOMIC DNA]</scope>
    <source>
        <strain evidence="5 6">2709</strain>
    </source>
</reference>
<proteinExistence type="predicted"/>
<dbReference type="InterPro" id="IPR036116">
    <property type="entry name" value="FN3_sf"/>
</dbReference>
<keyword evidence="1" id="KW-0677">Repeat</keyword>
<evidence type="ECO:0000256" key="3">
    <source>
        <dbReference type="SAM" id="SignalP"/>
    </source>
</evidence>
<dbReference type="InterPro" id="IPR050964">
    <property type="entry name" value="Striated_Muscle_Regulatory"/>
</dbReference>
<evidence type="ECO:0000259" key="4">
    <source>
        <dbReference type="PROSITE" id="PS50853"/>
    </source>
</evidence>
<dbReference type="Pfam" id="PF18203">
    <property type="entry name" value="IPTL-CTERM"/>
    <property type="match status" value="1"/>
</dbReference>
<dbReference type="NCBIfam" id="TIGR04174">
    <property type="entry name" value="IPTL_CTERM"/>
    <property type="match status" value="1"/>
</dbReference>
<dbReference type="Pfam" id="PF00041">
    <property type="entry name" value="fn3"/>
    <property type="match status" value="2"/>
</dbReference>
<dbReference type="InterPro" id="IPR026442">
    <property type="entry name" value="IPTL_CTERM"/>
</dbReference>
<dbReference type="PANTHER" id="PTHR13817:SF73">
    <property type="entry name" value="FIBRONECTIN TYPE-III DOMAIN-CONTAINING PROTEIN"/>
    <property type="match status" value="1"/>
</dbReference>
<protein>
    <recommendedName>
        <fullName evidence="4">Fibronectin type-III domain-containing protein</fullName>
    </recommendedName>
</protein>
<dbReference type="CDD" id="cd00063">
    <property type="entry name" value="FN3"/>
    <property type="match status" value="2"/>
</dbReference>
<dbReference type="InterPro" id="IPR003961">
    <property type="entry name" value="FN3_dom"/>
</dbReference>
<evidence type="ECO:0000256" key="1">
    <source>
        <dbReference type="ARBA" id="ARBA00022737"/>
    </source>
</evidence>
<dbReference type="SMART" id="SM00060">
    <property type="entry name" value="FN3"/>
    <property type="match status" value="2"/>
</dbReference>
<organism evidence="5 6">
    <name type="scientific">Ottowia thiooxydans</name>
    <dbReference type="NCBI Taxonomy" id="219182"/>
    <lineage>
        <taxon>Bacteria</taxon>
        <taxon>Pseudomonadati</taxon>
        <taxon>Pseudomonadota</taxon>
        <taxon>Betaproteobacteria</taxon>
        <taxon>Burkholderiales</taxon>
        <taxon>Comamonadaceae</taxon>
        <taxon>Ottowia</taxon>
    </lineage>
</organism>
<name>A0ABV2Q230_9BURK</name>
<dbReference type="PROSITE" id="PS50853">
    <property type="entry name" value="FN3"/>
    <property type="match status" value="2"/>
</dbReference>
<gene>
    <name evidence="5" type="ORF">ABIE13_000084</name>
</gene>
<feature type="compositionally biased region" description="Gly residues" evidence="2">
    <location>
        <begin position="188"/>
        <end position="209"/>
    </location>
</feature>
<dbReference type="Gene3D" id="2.60.40.10">
    <property type="entry name" value="Immunoglobulins"/>
    <property type="match status" value="2"/>
</dbReference>
<dbReference type="SUPFAM" id="SSF49265">
    <property type="entry name" value="Fibronectin type III"/>
    <property type="match status" value="1"/>
</dbReference>
<dbReference type="Proteomes" id="UP001549320">
    <property type="component" value="Unassembled WGS sequence"/>
</dbReference>
<evidence type="ECO:0000313" key="6">
    <source>
        <dbReference type="Proteomes" id="UP001549320"/>
    </source>
</evidence>
<feature type="signal peptide" evidence="3">
    <location>
        <begin position="1"/>
        <end position="24"/>
    </location>
</feature>
<keyword evidence="3" id="KW-0732">Signal</keyword>
<feature type="chain" id="PRO_5046711019" description="Fibronectin type-III domain-containing protein" evidence="3">
    <location>
        <begin position="25"/>
        <end position="505"/>
    </location>
</feature>
<dbReference type="PANTHER" id="PTHR13817">
    <property type="entry name" value="TITIN"/>
    <property type="match status" value="1"/>
</dbReference>
<evidence type="ECO:0000256" key="2">
    <source>
        <dbReference type="SAM" id="MobiDB-lite"/>
    </source>
</evidence>
<feature type="domain" description="Fibronectin type-III" evidence="4">
    <location>
        <begin position="280"/>
        <end position="373"/>
    </location>
</feature>
<evidence type="ECO:0000313" key="5">
    <source>
        <dbReference type="EMBL" id="MET4574987.1"/>
    </source>
</evidence>
<comment type="caution">
    <text evidence="5">The sequence shown here is derived from an EMBL/GenBank/DDBJ whole genome shotgun (WGS) entry which is preliminary data.</text>
</comment>
<dbReference type="EMBL" id="JBEPSH010000001">
    <property type="protein sequence ID" value="MET4574987.1"/>
    <property type="molecule type" value="Genomic_DNA"/>
</dbReference>